<name>A0ABZ1CG24_9BACT</name>
<dbReference type="EMBL" id="CP139781">
    <property type="protein sequence ID" value="WRQ89235.1"/>
    <property type="molecule type" value="Genomic_DNA"/>
</dbReference>
<keyword evidence="1" id="KW-1133">Transmembrane helix</keyword>
<protein>
    <recommendedName>
        <fullName evidence="4">DUF4131 domain-containing protein</fullName>
    </recommendedName>
</protein>
<evidence type="ECO:0008006" key="4">
    <source>
        <dbReference type="Google" id="ProtNLM"/>
    </source>
</evidence>
<evidence type="ECO:0000313" key="2">
    <source>
        <dbReference type="EMBL" id="WRQ89235.1"/>
    </source>
</evidence>
<dbReference type="RefSeq" id="WP_221031102.1">
    <property type="nucleotide sequence ID" value="NZ_CP139781.1"/>
</dbReference>
<keyword evidence="1" id="KW-0812">Transmembrane</keyword>
<sequence>MKTSGIRCLIAVSVASTAFLVGLVAWHPLLSIVFLGVALLAIVFGAFSTLFALLRRKKSEALPIFGSLAAVSSFLFAGWFARDDLMRYAMVAESMRLVVRAEEFRRSDGIFPESAAAMQPFDTSEQVVAWIAGDSVRYLPLADGFFVTRGVFITGETFSSYTGRWEVSKL</sequence>
<proteinExistence type="predicted"/>
<dbReference type="Proteomes" id="UP000738431">
    <property type="component" value="Chromosome"/>
</dbReference>
<reference evidence="2 3" key="1">
    <citation type="submission" date="2021-08" db="EMBL/GenBank/DDBJ databases">
        <authorList>
            <person name="Zhang D."/>
            <person name="Zhang A."/>
            <person name="Wang L."/>
        </authorList>
    </citation>
    <scope>NUCLEOTIDE SEQUENCE [LARGE SCALE GENOMIC DNA]</scope>
    <source>
        <strain evidence="2 3">WL0086</strain>
    </source>
</reference>
<accession>A0ABZ1CG24</accession>
<evidence type="ECO:0000256" key="1">
    <source>
        <dbReference type="SAM" id="Phobius"/>
    </source>
</evidence>
<keyword evidence="1" id="KW-0472">Membrane</keyword>
<feature type="transmembrane region" description="Helical" evidence="1">
    <location>
        <begin position="32"/>
        <end position="54"/>
    </location>
</feature>
<feature type="transmembrane region" description="Helical" evidence="1">
    <location>
        <begin position="7"/>
        <end position="26"/>
    </location>
</feature>
<organism evidence="2 3">
    <name type="scientific">Actomonas aquatica</name>
    <dbReference type="NCBI Taxonomy" id="2866162"/>
    <lineage>
        <taxon>Bacteria</taxon>
        <taxon>Pseudomonadati</taxon>
        <taxon>Verrucomicrobiota</taxon>
        <taxon>Opitutia</taxon>
        <taxon>Opitutales</taxon>
        <taxon>Opitutaceae</taxon>
        <taxon>Actomonas</taxon>
    </lineage>
</organism>
<evidence type="ECO:0000313" key="3">
    <source>
        <dbReference type="Proteomes" id="UP000738431"/>
    </source>
</evidence>
<reference evidence="2 3" key="2">
    <citation type="submission" date="2023-12" db="EMBL/GenBank/DDBJ databases">
        <title>Description of an unclassified Opitutus bacterium of Verrucomicrobiota.</title>
        <authorList>
            <person name="Zhang D.-F."/>
        </authorList>
    </citation>
    <scope>NUCLEOTIDE SEQUENCE [LARGE SCALE GENOMIC DNA]</scope>
    <source>
        <strain evidence="2 3">WL0086</strain>
    </source>
</reference>
<gene>
    <name evidence="2" type="ORF">K1X11_007430</name>
</gene>
<keyword evidence="3" id="KW-1185">Reference proteome</keyword>
<feature type="transmembrane region" description="Helical" evidence="1">
    <location>
        <begin position="61"/>
        <end position="81"/>
    </location>
</feature>